<dbReference type="HOGENOM" id="CLU_2988587_0_0_9"/>
<organism evidence="2 3">
    <name type="scientific">[Clostridium] leptum DSM 753</name>
    <dbReference type="NCBI Taxonomy" id="428125"/>
    <lineage>
        <taxon>Bacteria</taxon>
        <taxon>Bacillati</taxon>
        <taxon>Bacillota</taxon>
        <taxon>Clostridia</taxon>
        <taxon>Eubacteriales</taxon>
        <taxon>Oscillospiraceae</taxon>
        <taxon>Oscillospiraceae incertae sedis</taxon>
    </lineage>
</organism>
<evidence type="ECO:0000313" key="2">
    <source>
        <dbReference type="EMBL" id="EDO59375.1"/>
    </source>
</evidence>
<evidence type="ECO:0000256" key="1">
    <source>
        <dbReference type="SAM" id="MobiDB-lite"/>
    </source>
</evidence>
<protein>
    <submittedName>
        <fullName evidence="2">Uncharacterized protein</fullName>
    </submittedName>
</protein>
<gene>
    <name evidence="2" type="ORF">CLOLEP_03423</name>
</gene>
<dbReference type="EMBL" id="ABCB02000021">
    <property type="protein sequence ID" value="EDO59375.1"/>
    <property type="molecule type" value="Genomic_DNA"/>
</dbReference>
<dbReference type="Proteomes" id="UP000003490">
    <property type="component" value="Unassembled WGS sequence"/>
</dbReference>
<dbReference type="AlphaFoldDB" id="A7VXU7"/>
<sequence length="57" mass="6440">MKYYALCLFQKNCGRKKWLGKKNIKDKAKGPYHGKKKPESASNTQGSKQAYVGVYGL</sequence>
<proteinExistence type="predicted"/>
<accession>A7VXU7</accession>
<feature type="region of interest" description="Disordered" evidence="1">
    <location>
        <begin position="24"/>
        <end position="45"/>
    </location>
</feature>
<reference evidence="2 3" key="2">
    <citation type="submission" date="2007-08" db="EMBL/GenBank/DDBJ databases">
        <authorList>
            <person name="Fulton L."/>
            <person name="Clifton S."/>
            <person name="Fulton B."/>
            <person name="Xu J."/>
            <person name="Minx P."/>
            <person name="Pepin K.H."/>
            <person name="Johnson M."/>
            <person name="Thiruvilangam P."/>
            <person name="Bhonagiri V."/>
            <person name="Nash W.E."/>
            <person name="Wang C."/>
            <person name="Mardis E.R."/>
            <person name="Wilson R.K."/>
        </authorList>
    </citation>
    <scope>NUCLEOTIDE SEQUENCE [LARGE SCALE GENOMIC DNA]</scope>
    <source>
        <strain evidence="2 3">DSM 753</strain>
    </source>
</reference>
<comment type="caution">
    <text evidence="2">The sequence shown here is derived from an EMBL/GenBank/DDBJ whole genome shotgun (WGS) entry which is preliminary data.</text>
</comment>
<evidence type="ECO:0000313" key="3">
    <source>
        <dbReference type="Proteomes" id="UP000003490"/>
    </source>
</evidence>
<name>A7VXU7_9FIRM</name>
<reference evidence="2 3" key="1">
    <citation type="submission" date="2007-08" db="EMBL/GenBank/DDBJ databases">
        <title>Draft genome sequence of Clostridium leptum (DSM 753).</title>
        <authorList>
            <person name="Sudarsanam P."/>
            <person name="Ley R."/>
            <person name="Guruge J."/>
            <person name="Turnbaugh P.J."/>
            <person name="Mahowald M."/>
            <person name="Liep D."/>
            <person name="Gordon J."/>
        </authorList>
    </citation>
    <scope>NUCLEOTIDE SEQUENCE [LARGE SCALE GENOMIC DNA]</scope>
    <source>
        <strain evidence="2 3">DSM 753</strain>
    </source>
</reference>